<accession>A0ABU9QHB8</accession>
<proteinExistence type="predicted"/>
<evidence type="ECO:0000256" key="1">
    <source>
        <dbReference type="SAM" id="MobiDB-lite"/>
    </source>
</evidence>
<feature type="region of interest" description="Disordered" evidence="1">
    <location>
        <begin position="1"/>
        <end position="21"/>
    </location>
</feature>
<keyword evidence="3" id="KW-1185">Reference proteome</keyword>
<comment type="caution">
    <text evidence="2">The sequence shown here is derived from an EMBL/GenBank/DDBJ whole genome shotgun (WGS) entry which is preliminary data.</text>
</comment>
<dbReference type="RefSeq" id="WP_201656321.1">
    <property type="nucleotide sequence ID" value="NZ_CAJHCS010000024.1"/>
</dbReference>
<organism evidence="2 3">
    <name type="scientific">Paraburkholderia sabiae</name>
    <dbReference type="NCBI Taxonomy" id="273251"/>
    <lineage>
        <taxon>Bacteria</taxon>
        <taxon>Pseudomonadati</taxon>
        <taxon>Pseudomonadota</taxon>
        <taxon>Betaproteobacteria</taxon>
        <taxon>Burkholderiales</taxon>
        <taxon>Burkholderiaceae</taxon>
        <taxon>Paraburkholderia</taxon>
    </lineage>
</organism>
<evidence type="ECO:0000313" key="3">
    <source>
        <dbReference type="Proteomes" id="UP001494588"/>
    </source>
</evidence>
<sequence>MPAIRHATPPDGRASHAGSGRKVLRIPKQSCSGYAVRFPLCLISSRGSPTVMTLTSGITAARRIS</sequence>
<dbReference type="Proteomes" id="UP001494588">
    <property type="component" value="Unassembled WGS sequence"/>
</dbReference>
<protein>
    <submittedName>
        <fullName evidence="2">Uncharacterized protein</fullName>
    </submittedName>
</protein>
<gene>
    <name evidence="2" type="ORF">V4C55_24280</name>
</gene>
<dbReference type="EMBL" id="JAZHGC010000021">
    <property type="protein sequence ID" value="MEM5288853.1"/>
    <property type="molecule type" value="Genomic_DNA"/>
</dbReference>
<reference evidence="2 3" key="1">
    <citation type="submission" date="2024-01" db="EMBL/GenBank/DDBJ databases">
        <title>The diversity of rhizobia nodulating Mimosa spp. in eleven states of Brazil covering several biomes is determined by host plant, location, and edaphic factors.</title>
        <authorList>
            <person name="Rouws L."/>
            <person name="Barauna A."/>
            <person name="Beukes C."/>
            <person name="De Faria S.M."/>
            <person name="Gross E."/>
            <person name="Dos Reis Junior F.B."/>
            <person name="Simon M."/>
            <person name="Maluk M."/>
            <person name="Odee D.W."/>
            <person name="Kenicer G."/>
            <person name="Young J.P.W."/>
            <person name="Reis V.M."/>
            <person name="Zilli J."/>
            <person name="James E.K."/>
        </authorList>
    </citation>
    <scope>NUCLEOTIDE SEQUENCE [LARGE SCALE GENOMIC DNA]</scope>
    <source>
        <strain evidence="2 3">JPY77</strain>
    </source>
</reference>
<name>A0ABU9QHB8_9BURK</name>
<evidence type="ECO:0000313" key="2">
    <source>
        <dbReference type="EMBL" id="MEM5288853.1"/>
    </source>
</evidence>